<dbReference type="GO" id="GO:0003677">
    <property type="term" value="F:DNA binding"/>
    <property type="evidence" value="ECO:0007669"/>
    <property type="project" value="InterPro"/>
</dbReference>
<dbReference type="EC" id="3.1.21.2" evidence="9"/>
<dbReference type="AlphaFoldDB" id="F7WZ30"/>
<dbReference type="GO" id="GO:0006284">
    <property type="term" value="P:base-excision repair"/>
    <property type="evidence" value="ECO:0007669"/>
    <property type="project" value="TreeGrafter"/>
</dbReference>
<dbReference type="Gene3D" id="3.20.20.150">
    <property type="entry name" value="Divalent-metal-dependent TIM barrel enzymes"/>
    <property type="match status" value="1"/>
</dbReference>
<keyword evidence="11" id="KW-0269">Exonuclease</keyword>
<evidence type="ECO:0000313" key="11">
    <source>
        <dbReference type="EMBL" id="AEH39680.1"/>
    </source>
</evidence>
<dbReference type="Proteomes" id="UP000006811">
    <property type="component" value="Chromosome"/>
</dbReference>
<dbReference type="GO" id="GO:0003906">
    <property type="term" value="F:DNA-(apurinic or apyrimidinic site) endonuclease activity"/>
    <property type="evidence" value="ECO:0007669"/>
    <property type="project" value="TreeGrafter"/>
</dbReference>
<evidence type="ECO:0000313" key="12">
    <source>
        <dbReference type="Proteomes" id="UP000006811"/>
    </source>
</evidence>
<proteinExistence type="inferred from homology"/>
<feature type="binding site" evidence="9">
    <location>
        <position position="182"/>
    </location>
    <ligand>
        <name>Zn(2+)</name>
        <dbReference type="ChEBI" id="CHEBI:29105"/>
        <label>3</label>
    </ligand>
</feature>
<dbReference type="EMBL" id="CP001817">
    <property type="protein sequence ID" value="AEH39680.1"/>
    <property type="molecule type" value="Genomic_DNA"/>
</dbReference>
<protein>
    <recommendedName>
        <fullName evidence="9">Probable endonuclease 4</fullName>
        <ecNumber evidence="9">3.1.21.2</ecNumber>
    </recommendedName>
    <alternativeName>
        <fullName evidence="9">Endodeoxyribonuclease IV</fullName>
    </alternativeName>
    <alternativeName>
        <fullName evidence="9">Endonuclease IV</fullName>
    </alternativeName>
</protein>
<evidence type="ECO:0000256" key="9">
    <source>
        <dbReference type="HAMAP-Rule" id="MF_00152"/>
    </source>
</evidence>
<dbReference type="FunFam" id="3.20.20.150:FF:000001">
    <property type="entry name" value="Probable endonuclease 4"/>
    <property type="match status" value="1"/>
</dbReference>
<keyword evidence="4 9" id="KW-0255">Endonuclease</keyword>
<organism evidence="11 12">
    <name type="scientific">Buchnera aphidicola</name>
    <name type="common">Cinara tujafilina</name>
    <dbReference type="NCBI Taxonomy" id="261317"/>
    <lineage>
        <taxon>Bacteria</taxon>
        <taxon>Pseudomonadati</taxon>
        <taxon>Pseudomonadota</taxon>
        <taxon>Gammaproteobacteria</taxon>
        <taxon>Enterobacterales</taxon>
        <taxon>Erwiniaceae</taxon>
        <taxon>Buchnera</taxon>
    </lineage>
</organism>
<feature type="binding site" evidence="9">
    <location>
        <position position="179"/>
    </location>
    <ligand>
        <name>Zn(2+)</name>
        <dbReference type="ChEBI" id="CHEBI:29105"/>
        <label>2</label>
    </ligand>
</feature>
<dbReference type="NCBIfam" id="NF002199">
    <property type="entry name" value="PRK01060.1-4"/>
    <property type="match status" value="1"/>
</dbReference>
<dbReference type="SUPFAM" id="SSF51658">
    <property type="entry name" value="Xylose isomerase-like"/>
    <property type="match status" value="1"/>
</dbReference>
<dbReference type="STRING" id="261317.BCTU_089"/>
<dbReference type="KEGG" id="baj:BCTU_089"/>
<comment type="function">
    <text evidence="9">Endonuclease IV plays a role in DNA repair. It cleaves phosphodiester bonds at apurinic or apyrimidinic (AP) sites, generating a 3'-hydroxyl group and a 5'-terminal sugar phosphate.</text>
</comment>
<dbReference type="InterPro" id="IPR013022">
    <property type="entry name" value="Xyl_isomerase-like_TIM-brl"/>
</dbReference>
<feature type="binding site" evidence="9">
    <location>
        <position position="216"/>
    </location>
    <ligand>
        <name>Zn(2+)</name>
        <dbReference type="ChEBI" id="CHEBI:29105"/>
        <label>2</label>
    </ligand>
</feature>
<evidence type="ECO:0000256" key="7">
    <source>
        <dbReference type="ARBA" id="ARBA00022833"/>
    </source>
</evidence>
<name>F7WZ30_9GAMM</name>
<feature type="binding site" evidence="9">
    <location>
        <position position="261"/>
    </location>
    <ligand>
        <name>Zn(2+)</name>
        <dbReference type="ChEBI" id="CHEBI:29105"/>
        <label>2</label>
    </ligand>
</feature>
<dbReference type="GO" id="GO:0004527">
    <property type="term" value="F:exonuclease activity"/>
    <property type="evidence" value="ECO:0007669"/>
    <property type="project" value="UniProtKB-KW"/>
</dbReference>
<keyword evidence="8 9" id="KW-0234">DNA repair</keyword>
<gene>
    <name evidence="9 11" type="primary">nfo</name>
    <name evidence="11" type="ORF">BCTU_089</name>
</gene>
<dbReference type="PANTHER" id="PTHR21445">
    <property type="entry name" value="ENDONUCLEASE IV ENDODEOXYRIBONUCLEASE IV"/>
    <property type="match status" value="1"/>
</dbReference>
<feature type="binding site" evidence="9">
    <location>
        <position position="69"/>
    </location>
    <ligand>
        <name>Zn(2+)</name>
        <dbReference type="ChEBI" id="CHEBI:29105"/>
        <label>1</label>
    </ligand>
</feature>
<keyword evidence="2 9" id="KW-0540">Nuclease</keyword>
<keyword evidence="3 9" id="KW-0479">Metal-binding</keyword>
<feature type="domain" description="Xylose isomerase-like TIM barrel" evidence="10">
    <location>
        <begin position="20"/>
        <end position="277"/>
    </location>
</feature>
<dbReference type="NCBIfam" id="TIGR00587">
    <property type="entry name" value="nfo"/>
    <property type="match status" value="1"/>
</dbReference>
<evidence type="ECO:0000256" key="5">
    <source>
        <dbReference type="ARBA" id="ARBA00022763"/>
    </source>
</evidence>
<dbReference type="PANTHER" id="PTHR21445:SF0">
    <property type="entry name" value="APURINIC-APYRIMIDINIC ENDONUCLEASE"/>
    <property type="match status" value="1"/>
</dbReference>
<keyword evidence="6 9" id="KW-0378">Hydrolase</keyword>
<dbReference type="CDD" id="cd00019">
    <property type="entry name" value="AP2Ec"/>
    <property type="match status" value="1"/>
</dbReference>
<dbReference type="HOGENOM" id="CLU_025885_0_4_6"/>
<dbReference type="InterPro" id="IPR001719">
    <property type="entry name" value="AP_endonuc_2"/>
</dbReference>
<dbReference type="eggNOG" id="COG0648">
    <property type="taxonomic scope" value="Bacteria"/>
</dbReference>
<dbReference type="SMART" id="SM00518">
    <property type="entry name" value="AP2Ec"/>
    <property type="match status" value="1"/>
</dbReference>
<evidence type="ECO:0000256" key="6">
    <source>
        <dbReference type="ARBA" id="ARBA00022801"/>
    </source>
</evidence>
<evidence type="ECO:0000259" key="10">
    <source>
        <dbReference type="Pfam" id="PF01261"/>
    </source>
</evidence>
<evidence type="ECO:0000256" key="4">
    <source>
        <dbReference type="ARBA" id="ARBA00022759"/>
    </source>
</evidence>
<feature type="binding site" evidence="9">
    <location>
        <position position="229"/>
    </location>
    <ligand>
        <name>Zn(2+)</name>
        <dbReference type="ChEBI" id="CHEBI:29105"/>
        <label>3</label>
    </ligand>
</feature>
<dbReference type="InterPro" id="IPR018246">
    <property type="entry name" value="AP_endonuc_F2_Zn_BS"/>
</dbReference>
<feature type="binding site" evidence="9">
    <location>
        <position position="109"/>
    </location>
    <ligand>
        <name>Zn(2+)</name>
        <dbReference type="ChEBI" id="CHEBI:29105"/>
        <label>1</label>
    </ligand>
</feature>
<dbReference type="PROSITE" id="PS00729">
    <property type="entry name" value="AP_NUCLEASE_F2_1"/>
    <property type="match status" value="1"/>
</dbReference>
<accession>F7WZ30</accession>
<dbReference type="GO" id="GO:0008081">
    <property type="term" value="F:phosphoric diester hydrolase activity"/>
    <property type="evidence" value="ECO:0007669"/>
    <property type="project" value="TreeGrafter"/>
</dbReference>
<dbReference type="GO" id="GO:0008833">
    <property type="term" value="F:deoxyribonuclease IV (phage-T4-induced) activity"/>
    <property type="evidence" value="ECO:0007669"/>
    <property type="project" value="UniProtKB-UniRule"/>
</dbReference>
<keyword evidence="5 9" id="KW-0227">DNA damage</keyword>
<feature type="binding site" evidence="9">
    <location>
        <position position="231"/>
    </location>
    <ligand>
        <name>Zn(2+)</name>
        <dbReference type="ChEBI" id="CHEBI:29105"/>
        <label>3</label>
    </ligand>
</feature>
<comment type="similarity">
    <text evidence="1 9">Belongs to the AP endonuclease 2 family.</text>
</comment>
<reference evidence="11 12" key="1">
    <citation type="journal article" date="2011" name="Appl. Environ. Microbiol.">
        <title>The genome of Buchnera aphidicola from the aphid Cinara tujafilina provides new clues about the evolutionary history of metabolic losses in bacterial endosymbionts.</title>
        <authorList>
            <person name="Lamelas A."/>
            <person name="Gosalbes M.J."/>
            <person name="Moya A."/>
            <person name="Latorre A."/>
        </authorList>
    </citation>
    <scope>NUCLEOTIDE SEQUENCE [LARGE SCALE GENOMIC DNA]</scope>
    <source>
        <strain evidence="12">Cinara tujafilina</strain>
    </source>
</reference>
<comment type="catalytic activity">
    <reaction evidence="9">
        <text>Endonucleolytic cleavage to 5'-phosphooligonucleotide end-products.</text>
        <dbReference type="EC" id="3.1.21.2"/>
    </reaction>
</comment>
<dbReference type="InterPro" id="IPR036237">
    <property type="entry name" value="Xyl_isomerase-like_sf"/>
</dbReference>
<evidence type="ECO:0000256" key="2">
    <source>
        <dbReference type="ARBA" id="ARBA00022722"/>
    </source>
</evidence>
<dbReference type="Pfam" id="PF01261">
    <property type="entry name" value="AP_endonuc_2"/>
    <property type="match status" value="1"/>
</dbReference>
<evidence type="ECO:0000256" key="8">
    <source>
        <dbReference type="ARBA" id="ARBA00023204"/>
    </source>
</evidence>
<dbReference type="HAMAP" id="MF_00152">
    <property type="entry name" value="Nfo"/>
    <property type="match status" value="1"/>
</dbReference>
<evidence type="ECO:0000256" key="3">
    <source>
        <dbReference type="ARBA" id="ARBA00022723"/>
    </source>
</evidence>
<dbReference type="OrthoDB" id="9805666at2"/>
<keyword evidence="12" id="KW-1185">Reference proteome</keyword>
<dbReference type="PROSITE" id="PS51432">
    <property type="entry name" value="AP_NUCLEASE_F2_4"/>
    <property type="match status" value="1"/>
</dbReference>
<evidence type="ECO:0000256" key="1">
    <source>
        <dbReference type="ARBA" id="ARBA00005340"/>
    </source>
</evidence>
<sequence length="287" mass="32826">MWYIGAHVSAAGGVEKSIIRAHKLGATAFSFFLKNQRQWKNTLLNETKINLFHKFCKLYGYSSNQILPHGNYLMNLGNPDPDMRQKSCAALIDELLSCEKLKLSMLNIHPGSHLKKITEKSCLNNIIYCINKALSKTNNVTIVLENTAGQGSSVGYCFEHLAYIIRYIEDKSRIGVCLDSCHLFSAGYDIGNFSNFLNIFKHFNNIIGINYLCGIHLNDSIGALHSRLDRHQNLGYGQINKEAFSWFMQSIQFQKIPIILETKNMNLWVHEIKWLYKKSLNNQFNII</sequence>
<feature type="binding site" evidence="9">
    <location>
        <position position="145"/>
    </location>
    <ligand>
        <name>Zn(2+)</name>
        <dbReference type="ChEBI" id="CHEBI:29105"/>
        <label>2</label>
    </ligand>
</feature>
<dbReference type="GO" id="GO:0008270">
    <property type="term" value="F:zinc ion binding"/>
    <property type="evidence" value="ECO:0007669"/>
    <property type="project" value="UniProtKB-UniRule"/>
</dbReference>
<comment type="cofactor">
    <cofactor evidence="9">
        <name>Zn(2+)</name>
        <dbReference type="ChEBI" id="CHEBI:29105"/>
    </cofactor>
    <text evidence="9">Binds 3 Zn(2+) ions.</text>
</comment>
<keyword evidence="7 9" id="KW-0862">Zinc</keyword>
<feature type="binding site" evidence="9">
    <location>
        <position position="145"/>
    </location>
    <ligand>
        <name>Zn(2+)</name>
        <dbReference type="ChEBI" id="CHEBI:29105"/>
        <label>1</label>
    </ligand>
</feature>